<protein>
    <recommendedName>
        <fullName evidence="7">UBA domain-containing protein</fullName>
    </recommendedName>
</protein>
<dbReference type="SUPFAM" id="SSF46934">
    <property type="entry name" value="UBA-like"/>
    <property type="match status" value="1"/>
</dbReference>
<evidence type="ECO:0000256" key="4">
    <source>
        <dbReference type="SAM" id="MobiDB-lite"/>
    </source>
</evidence>
<name>A0AAV2TDS7_CALDB</name>
<feature type="region of interest" description="Disordered" evidence="4">
    <location>
        <begin position="215"/>
        <end position="249"/>
    </location>
</feature>
<dbReference type="GO" id="GO:0008270">
    <property type="term" value="F:zinc ion binding"/>
    <property type="evidence" value="ECO:0007669"/>
    <property type="project" value="UniProtKB-KW"/>
</dbReference>
<evidence type="ECO:0000313" key="5">
    <source>
        <dbReference type="EMBL" id="CAL5135612.1"/>
    </source>
</evidence>
<dbReference type="Proteomes" id="UP001497525">
    <property type="component" value="Unassembled WGS sequence"/>
</dbReference>
<sequence>MFVIRTAFPSVVNPDKHCIFEWPFRGSISELSWEGFVERLCEQTKTKKGKFFVTWHDGTEYCTVSTTESLRDAVTCMIQERPDKTALLYIYPVDPKDKSHLSSFYGSCMYEDLPKDFREQVDTVRPLSESEYMLPDRTDQYELVCGKCGKRDWKGDKYTCVICPKQVFCPACYRGGAHSEHPILITREEMSYPCQILQAVKVVAANLRNTERLNKTRLQESEEEDGGRMEDSDEDACCSKNPAAEPEDPKVVAAVQQLREMGFKQDYNRLSKLAKDEDGDICSMLDKLSDF</sequence>
<gene>
    <name evidence="5" type="ORF">CDAUBV1_LOCUS9740</name>
</gene>
<dbReference type="SUPFAM" id="SSF57850">
    <property type="entry name" value="RING/U-box"/>
    <property type="match status" value="1"/>
</dbReference>
<dbReference type="InterPro" id="IPR009060">
    <property type="entry name" value="UBA-like_sf"/>
</dbReference>
<evidence type="ECO:0000313" key="6">
    <source>
        <dbReference type="Proteomes" id="UP001497525"/>
    </source>
</evidence>
<dbReference type="InterPro" id="IPR043145">
    <property type="entry name" value="Znf_ZZ_sf"/>
</dbReference>
<keyword evidence="1" id="KW-0479">Metal-binding</keyword>
<evidence type="ECO:0000256" key="2">
    <source>
        <dbReference type="ARBA" id="ARBA00022771"/>
    </source>
</evidence>
<evidence type="ECO:0000256" key="3">
    <source>
        <dbReference type="ARBA" id="ARBA00022833"/>
    </source>
</evidence>
<proteinExistence type="predicted"/>
<dbReference type="Gene3D" id="1.10.8.10">
    <property type="entry name" value="DNA helicase RuvA subunit, C-terminal domain"/>
    <property type="match status" value="1"/>
</dbReference>
<evidence type="ECO:0000256" key="1">
    <source>
        <dbReference type="ARBA" id="ARBA00022723"/>
    </source>
</evidence>
<organism evidence="5 6">
    <name type="scientific">Calicophoron daubneyi</name>
    <name type="common">Rumen fluke</name>
    <name type="synonym">Paramphistomum daubneyi</name>
    <dbReference type="NCBI Taxonomy" id="300641"/>
    <lineage>
        <taxon>Eukaryota</taxon>
        <taxon>Metazoa</taxon>
        <taxon>Spiralia</taxon>
        <taxon>Lophotrochozoa</taxon>
        <taxon>Platyhelminthes</taxon>
        <taxon>Trematoda</taxon>
        <taxon>Digenea</taxon>
        <taxon>Plagiorchiida</taxon>
        <taxon>Pronocephalata</taxon>
        <taxon>Paramphistomoidea</taxon>
        <taxon>Paramphistomidae</taxon>
        <taxon>Calicophoron</taxon>
    </lineage>
</organism>
<accession>A0AAV2TDS7</accession>
<feature type="compositionally biased region" description="Basic and acidic residues" evidence="4">
    <location>
        <begin position="215"/>
        <end position="230"/>
    </location>
</feature>
<dbReference type="EMBL" id="CAXLJL010000267">
    <property type="protein sequence ID" value="CAL5135612.1"/>
    <property type="molecule type" value="Genomic_DNA"/>
</dbReference>
<dbReference type="Gene3D" id="3.30.60.90">
    <property type="match status" value="1"/>
</dbReference>
<evidence type="ECO:0008006" key="7">
    <source>
        <dbReference type="Google" id="ProtNLM"/>
    </source>
</evidence>
<comment type="caution">
    <text evidence="5">The sequence shown here is derived from an EMBL/GenBank/DDBJ whole genome shotgun (WGS) entry which is preliminary data.</text>
</comment>
<reference evidence="5" key="1">
    <citation type="submission" date="2024-06" db="EMBL/GenBank/DDBJ databases">
        <authorList>
            <person name="Liu X."/>
            <person name="Lenzi L."/>
            <person name="Haldenby T S."/>
            <person name="Uol C."/>
        </authorList>
    </citation>
    <scope>NUCLEOTIDE SEQUENCE</scope>
</reference>
<keyword evidence="2" id="KW-0863">Zinc-finger</keyword>
<keyword evidence="3" id="KW-0862">Zinc</keyword>
<dbReference type="AlphaFoldDB" id="A0AAV2TDS7"/>